<evidence type="ECO:0000256" key="9">
    <source>
        <dbReference type="PIRSR" id="PIRSR623088-2"/>
    </source>
</evidence>
<name>A0AAV8WDA2_9CUCU</name>
<dbReference type="PRINTS" id="PR00387">
    <property type="entry name" value="PDIESTERASE1"/>
</dbReference>
<feature type="domain" description="PDEase" evidence="11">
    <location>
        <begin position="500"/>
        <end position="840"/>
    </location>
</feature>
<proteinExistence type="inferred from homology"/>
<dbReference type="InterPro" id="IPR023088">
    <property type="entry name" value="PDEase"/>
</dbReference>
<evidence type="ECO:0000256" key="5">
    <source>
        <dbReference type="ARBA" id="ARBA00022723"/>
    </source>
</evidence>
<comment type="pathway">
    <text evidence="2">Purine metabolism; 3',5'-cyclic AMP degradation; AMP from 3',5'-cyclic AMP: step 1/1.</text>
</comment>
<evidence type="ECO:0000256" key="6">
    <source>
        <dbReference type="ARBA" id="ARBA00022801"/>
    </source>
</evidence>
<dbReference type="InterPro" id="IPR002073">
    <property type="entry name" value="PDEase_catalytic_dom"/>
</dbReference>
<evidence type="ECO:0000313" key="12">
    <source>
        <dbReference type="EMBL" id="KAJ8924493.1"/>
    </source>
</evidence>
<dbReference type="InterPro" id="IPR003607">
    <property type="entry name" value="HD/PDEase_dom"/>
</dbReference>
<dbReference type="SUPFAM" id="SSF109604">
    <property type="entry name" value="HD-domain/PDEase-like"/>
    <property type="match status" value="1"/>
</dbReference>
<feature type="binding site" evidence="10">
    <location>
        <position position="623"/>
    </location>
    <ligand>
        <name>Zn(2+)</name>
        <dbReference type="ChEBI" id="CHEBI:29105"/>
        <label>1</label>
    </ligand>
</feature>
<feature type="binding site" evidence="9">
    <location>
        <position position="623"/>
    </location>
    <ligand>
        <name>AMP</name>
        <dbReference type="ChEBI" id="CHEBI:456215"/>
    </ligand>
</feature>
<keyword evidence="6" id="KW-0378">Hydrolase</keyword>
<dbReference type="Pfam" id="PF00233">
    <property type="entry name" value="PDEase_I"/>
    <property type="match status" value="1"/>
</dbReference>
<gene>
    <name evidence="12" type="ORF">NQ315_007290</name>
</gene>
<dbReference type="GO" id="GO:0007165">
    <property type="term" value="P:signal transduction"/>
    <property type="evidence" value="ECO:0007669"/>
    <property type="project" value="InterPro"/>
</dbReference>
<evidence type="ECO:0000256" key="8">
    <source>
        <dbReference type="PIRSR" id="PIRSR623088-1"/>
    </source>
</evidence>
<comment type="similarity">
    <text evidence="3">Belongs to the cyclic nucleotide phosphodiesterase family. PDE8 subfamily.</text>
</comment>
<organism evidence="12 13">
    <name type="scientific">Exocentrus adspersus</name>
    <dbReference type="NCBI Taxonomy" id="1586481"/>
    <lineage>
        <taxon>Eukaryota</taxon>
        <taxon>Metazoa</taxon>
        <taxon>Ecdysozoa</taxon>
        <taxon>Arthropoda</taxon>
        <taxon>Hexapoda</taxon>
        <taxon>Insecta</taxon>
        <taxon>Pterygota</taxon>
        <taxon>Neoptera</taxon>
        <taxon>Endopterygota</taxon>
        <taxon>Coleoptera</taxon>
        <taxon>Polyphaga</taxon>
        <taxon>Cucujiformia</taxon>
        <taxon>Chrysomeloidea</taxon>
        <taxon>Cerambycidae</taxon>
        <taxon>Lamiinae</taxon>
        <taxon>Acanthocinini</taxon>
        <taxon>Exocentrus</taxon>
    </lineage>
</organism>
<evidence type="ECO:0000313" key="13">
    <source>
        <dbReference type="Proteomes" id="UP001159042"/>
    </source>
</evidence>
<evidence type="ECO:0000256" key="1">
    <source>
        <dbReference type="ARBA" id="ARBA00001968"/>
    </source>
</evidence>
<dbReference type="EC" id="3.1.4.53" evidence="4"/>
<dbReference type="InterPro" id="IPR057304">
    <property type="entry name" value="PDE8-like_REC_N"/>
</dbReference>
<feature type="active site" description="Proton donor" evidence="8">
    <location>
        <position position="582"/>
    </location>
</feature>
<feature type="binding site" evidence="9">
    <location>
        <position position="746"/>
    </location>
    <ligand>
        <name>AMP</name>
        <dbReference type="ChEBI" id="CHEBI:456215"/>
    </ligand>
</feature>
<keyword evidence="13" id="KW-1185">Reference proteome</keyword>
<reference evidence="12 13" key="1">
    <citation type="journal article" date="2023" name="Insect Mol. Biol.">
        <title>Genome sequencing provides insights into the evolution of gene families encoding plant cell wall-degrading enzymes in longhorned beetles.</title>
        <authorList>
            <person name="Shin N.R."/>
            <person name="Okamura Y."/>
            <person name="Kirsch R."/>
            <person name="Pauchet Y."/>
        </authorList>
    </citation>
    <scope>NUCLEOTIDE SEQUENCE [LARGE SCALE GENOMIC DNA]</scope>
    <source>
        <strain evidence="12">EAD_L_NR</strain>
    </source>
</reference>
<dbReference type="SUPFAM" id="SSF52172">
    <property type="entry name" value="CheY-like"/>
    <property type="match status" value="1"/>
</dbReference>
<feature type="binding site" evidence="10">
    <location>
        <position position="746"/>
    </location>
    <ligand>
        <name>Zn(2+)</name>
        <dbReference type="ChEBI" id="CHEBI:29105"/>
        <label>1</label>
    </ligand>
</feature>
<feature type="binding site" evidence="10">
    <location>
        <position position="623"/>
    </location>
    <ligand>
        <name>Zn(2+)</name>
        <dbReference type="ChEBI" id="CHEBI:29105"/>
        <label>2</label>
    </ligand>
</feature>
<dbReference type="FunFam" id="1.10.1300.10:FF:000002">
    <property type="entry name" value="Phosphodiesterase"/>
    <property type="match status" value="1"/>
</dbReference>
<evidence type="ECO:0000256" key="2">
    <source>
        <dbReference type="ARBA" id="ARBA00004703"/>
    </source>
</evidence>
<dbReference type="Gene3D" id="3.30.450.20">
    <property type="entry name" value="PAS domain"/>
    <property type="match status" value="1"/>
</dbReference>
<dbReference type="Gene3D" id="1.10.1300.10">
    <property type="entry name" value="3'5'-cyclic nucleotide phosphodiesterase, catalytic domain"/>
    <property type="match status" value="1"/>
</dbReference>
<dbReference type="EMBL" id="JANEYG010000003">
    <property type="protein sequence ID" value="KAJ8924493.1"/>
    <property type="molecule type" value="Genomic_DNA"/>
</dbReference>
<dbReference type="Proteomes" id="UP001159042">
    <property type="component" value="Unassembled WGS sequence"/>
</dbReference>
<dbReference type="GO" id="GO:0004115">
    <property type="term" value="F:3',5'-cyclic-AMP phosphodiesterase activity"/>
    <property type="evidence" value="ECO:0007669"/>
    <property type="project" value="UniProtKB-EC"/>
</dbReference>
<dbReference type="PANTHER" id="PTHR11347">
    <property type="entry name" value="CYCLIC NUCLEOTIDE PHOSPHODIESTERASE"/>
    <property type="match status" value="1"/>
</dbReference>
<feature type="binding site" evidence="10">
    <location>
        <position position="622"/>
    </location>
    <ligand>
        <name>Zn(2+)</name>
        <dbReference type="ChEBI" id="CHEBI:29105"/>
        <label>1</label>
    </ligand>
</feature>
<keyword evidence="5 10" id="KW-0479">Metal-binding</keyword>
<dbReference type="PROSITE" id="PS51845">
    <property type="entry name" value="PDEASE_I_2"/>
    <property type="match status" value="1"/>
</dbReference>
<feature type="binding site" evidence="10">
    <location>
        <position position="586"/>
    </location>
    <ligand>
        <name>Zn(2+)</name>
        <dbReference type="ChEBI" id="CHEBI:29105"/>
        <label>1</label>
    </ligand>
</feature>
<dbReference type="Gene3D" id="3.40.50.2300">
    <property type="match status" value="1"/>
</dbReference>
<comment type="caution">
    <text evidence="12">The sequence shown here is derived from an EMBL/GenBank/DDBJ whole genome shotgun (WGS) entry which is preliminary data.</text>
</comment>
<dbReference type="InterPro" id="IPR035965">
    <property type="entry name" value="PAS-like_dom_sf"/>
</dbReference>
<feature type="binding site" evidence="9">
    <location>
        <position position="798"/>
    </location>
    <ligand>
        <name>AMP</name>
        <dbReference type="ChEBI" id="CHEBI:456215"/>
    </ligand>
</feature>
<dbReference type="CDD" id="cd00077">
    <property type="entry name" value="HDc"/>
    <property type="match status" value="1"/>
</dbReference>
<evidence type="ECO:0000256" key="3">
    <source>
        <dbReference type="ARBA" id="ARBA00006437"/>
    </source>
</evidence>
<evidence type="ECO:0000259" key="11">
    <source>
        <dbReference type="PROSITE" id="PS51845"/>
    </source>
</evidence>
<protein>
    <recommendedName>
        <fullName evidence="4">3',5'-cyclic-AMP phosphodiesterase</fullName>
        <ecNumber evidence="4">3.1.4.53</ecNumber>
    </recommendedName>
</protein>
<evidence type="ECO:0000256" key="4">
    <source>
        <dbReference type="ARBA" id="ARBA00012276"/>
    </source>
</evidence>
<accession>A0AAV8WDA2</accession>
<dbReference type="SUPFAM" id="SSF55785">
    <property type="entry name" value="PYP-like sensor domain (PAS domain)"/>
    <property type="match status" value="1"/>
</dbReference>
<dbReference type="Pfam" id="PF23198">
    <property type="entry name" value="PDE8A_N"/>
    <property type="match status" value="1"/>
</dbReference>
<evidence type="ECO:0000256" key="10">
    <source>
        <dbReference type="PIRSR" id="PIRSR623088-3"/>
    </source>
</evidence>
<dbReference type="GO" id="GO:0046872">
    <property type="term" value="F:metal ion binding"/>
    <property type="evidence" value="ECO:0007669"/>
    <property type="project" value="UniProtKB-KW"/>
</dbReference>
<dbReference type="InterPro" id="IPR011006">
    <property type="entry name" value="CheY-like_superfamily"/>
</dbReference>
<comment type="cofactor">
    <cofactor evidence="1">
        <name>a divalent metal cation</name>
        <dbReference type="ChEBI" id="CHEBI:60240"/>
    </cofactor>
</comment>
<dbReference type="InterPro" id="IPR036971">
    <property type="entry name" value="PDEase_catalytic_dom_sf"/>
</dbReference>
<evidence type="ECO:0000256" key="7">
    <source>
        <dbReference type="ARBA" id="ARBA00023149"/>
    </source>
</evidence>
<keyword evidence="7" id="KW-0114">cAMP</keyword>
<sequence length="905" mass="101916">MDSCSYCGSSFPKRLDDLTEKLYQEKPPKTKWWWLGTWCSRKNDRADDVIVIATASDVPRDGHYQRRRTIQFDLEQNSSNGSVVSVRNHRITHASILKVVKKGPHELKFGLILPSTKHALKLLTVFAYPDQVGETFSKAAEKLGFDVTVCNSDVAALEEYQSKSHDLVLVDTRSSRAFDYETICRSIRNTKGSQHTVIVAIVKKSSFEKDDATIASLLDAGFNRCIIETTSIVTCVNEMVLLKHSDVRPSAQHATCQALYAALDKCRDVVIVTDDGYKVQYLNRSCEKSLGVRQEDILSRTLQEQLVADPVQINAMGSLLLRGREWSGPMTLKKRPANETTVASCKAVPFSCAGRMPTHFVLVFDAGSMDTLSLSQGRGSVHSIRRGSTDVRSVGSDYLRRTSLAKLNQLPLEAPITKIISLIDQAREGSSANGQVMQLLDKIEDILRCPELYSPQVKEDFKVKTEEAVVSDLITALLSKVPQPTLSASSRRSSNDSSVFRPSRGGFIKAPAALRELMETSLTWEFDIFRLEDLSRKRPLQHLGMNLFNHFEVGSVLNCDDKTLFNWLAVIEANYHSENSYHNSTHAADVMQATAGFLEKERMKSIMEQMDEATSLIAAAAHDVDHPGKSSAFLSNSDNPLAILYNDVTVLESHHAALTFKLTLGDERVNIFKNLDRETYKVARSNVIDMILATEMTKHFEHLAKFVNVFCTRTSGSDGDELTEYMPLSIPENVTLVKRMMIKCSDVSNPTRPLGLCVEWARRIAEEYFQQTDEEKARGLPVVMPMFDRHTCSIPKSQIGFVDYIINDMFEAWNAFIDMPELLTYMRQNYIRWKEFDEQGHTTLADIQKLQSTVLMSPLYSKSSIGSSHSVDISDLRRFFTQETVNVTVNWSAYPFRRMYLPTPS</sequence>
<feature type="binding site" evidence="9">
    <location>
        <begin position="582"/>
        <end position="586"/>
    </location>
    <ligand>
        <name>AMP</name>
        <dbReference type="ChEBI" id="CHEBI:456215"/>
    </ligand>
</feature>
<dbReference type="AlphaFoldDB" id="A0AAV8WDA2"/>